<keyword evidence="1" id="KW-0812">Transmembrane</keyword>
<name>X1BBG2_9ZZZZ</name>
<feature type="transmembrane region" description="Helical" evidence="1">
    <location>
        <begin position="53"/>
        <end position="76"/>
    </location>
</feature>
<dbReference type="EMBL" id="BART01013813">
    <property type="protein sequence ID" value="GAG81448.1"/>
    <property type="molecule type" value="Genomic_DNA"/>
</dbReference>
<evidence type="ECO:0000313" key="2">
    <source>
        <dbReference type="EMBL" id="GAG81448.1"/>
    </source>
</evidence>
<feature type="transmembrane region" description="Helical" evidence="1">
    <location>
        <begin position="21"/>
        <end position="41"/>
    </location>
</feature>
<keyword evidence="1" id="KW-0472">Membrane</keyword>
<evidence type="ECO:0000256" key="1">
    <source>
        <dbReference type="SAM" id="Phobius"/>
    </source>
</evidence>
<dbReference type="AlphaFoldDB" id="X1BBG2"/>
<sequence>MSETQIADNKIPKVRWRHRRRMAWTALIYFIIKTLLLLFFVDVEKIKVLTEPLAWSYFSAAAIVGTYMGAATFEYIKKS</sequence>
<keyword evidence="1" id="KW-1133">Transmembrane helix</keyword>
<comment type="caution">
    <text evidence="2">The sequence shown here is derived from an EMBL/GenBank/DDBJ whole genome shotgun (WGS) entry which is preliminary data.</text>
</comment>
<reference evidence="2" key="1">
    <citation type="journal article" date="2014" name="Front. Microbiol.">
        <title>High frequency of phylogenetically diverse reductive dehalogenase-homologous genes in deep subseafloor sedimentary metagenomes.</title>
        <authorList>
            <person name="Kawai M."/>
            <person name="Futagami T."/>
            <person name="Toyoda A."/>
            <person name="Takaki Y."/>
            <person name="Nishi S."/>
            <person name="Hori S."/>
            <person name="Arai W."/>
            <person name="Tsubouchi T."/>
            <person name="Morono Y."/>
            <person name="Uchiyama I."/>
            <person name="Ito T."/>
            <person name="Fujiyama A."/>
            <person name="Inagaki F."/>
            <person name="Takami H."/>
        </authorList>
    </citation>
    <scope>NUCLEOTIDE SEQUENCE</scope>
    <source>
        <strain evidence="2">Expedition CK06-06</strain>
    </source>
</reference>
<accession>X1BBG2</accession>
<proteinExistence type="predicted"/>
<protein>
    <submittedName>
        <fullName evidence="2">Uncharacterized protein</fullName>
    </submittedName>
</protein>
<organism evidence="2">
    <name type="scientific">marine sediment metagenome</name>
    <dbReference type="NCBI Taxonomy" id="412755"/>
    <lineage>
        <taxon>unclassified sequences</taxon>
        <taxon>metagenomes</taxon>
        <taxon>ecological metagenomes</taxon>
    </lineage>
</organism>
<gene>
    <name evidence="2" type="ORF">S01H4_28006</name>
</gene>